<feature type="domain" description="Copper amine oxidase-like N-terminal" evidence="7">
    <location>
        <begin position="296"/>
        <end position="357"/>
    </location>
</feature>
<dbReference type="GO" id="GO:0006508">
    <property type="term" value="P:proteolysis"/>
    <property type="evidence" value="ECO:0007669"/>
    <property type="project" value="UniProtKB-KW"/>
</dbReference>
<evidence type="ECO:0000256" key="5">
    <source>
        <dbReference type="PROSITE-ProRule" id="PRU01240"/>
    </source>
</evidence>
<dbReference type="SUPFAM" id="SSF52743">
    <property type="entry name" value="Subtilisin-like"/>
    <property type="match status" value="1"/>
</dbReference>
<proteinExistence type="inferred from homology"/>
<dbReference type="CDD" id="cd00306">
    <property type="entry name" value="Peptidases_S8_S53"/>
    <property type="match status" value="1"/>
</dbReference>
<dbReference type="Pfam" id="PF00082">
    <property type="entry name" value="Peptidase_S8"/>
    <property type="match status" value="1"/>
</dbReference>
<evidence type="ECO:0000259" key="6">
    <source>
        <dbReference type="Pfam" id="PF00082"/>
    </source>
</evidence>
<dbReference type="PANTHER" id="PTHR43806">
    <property type="entry name" value="PEPTIDASE S8"/>
    <property type="match status" value="1"/>
</dbReference>
<dbReference type="InterPro" id="IPR023828">
    <property type="entry name" value="Peptidase_S8_Ser-AS"/>
</dbReference>
<accession>A0A5D8QBX1</accession>
<organism evidence="8 9">
    <name type="scientific">Calorimonas adulescens</name>
    <dbReference type="NCBI Taxonomy" id="2606906"/>
    <lineage>
        <taxon>Bacteria</taxon>
        <taxon>Bacillati</taxon>
        <taxon>Bacillota</taxon>
        <taxon>Clostridia</taxon>
        <taxon>Thermoanaerobacterales</taxon>
        <taxon>Thermoanaerobacteraceae</taxon>
        <taxon>Calorimonas</taxon>
    </lineage>
</organism>
<dbReference type="GO" id="GO:0004252">
    <property type="term" value="F:serine-type endopeptidase activity"/>
    <property type="evidence" value="ECO:0007669"/>
    <property type="project" value="InterPro"/>
</dbReference>
<comment type="caution">
    <text evidence="8">The sequence shown here is derived from an EMBL/GenBank/DDBJ whole genome shotgun (WGS) entry which is preliminary data.</text>
</comment>
<dbReference type="InterPro" id="IPR012854">
    <property type="entry name" value="Cu_amine_oxidase-like_N"/>
</dbReference>
<protein>
    <submittedName>
        <fullName evidence="8">S8 family serine peptidase</fullName>
    </submittedName>
</protein>
<evidence type="ECO:0000256" key="1">
    <source>
        <dbReference type="ARBA" id="ARBA00011073"/>
    </source>
</evidence>
<sequence>MMRYIEENLKEFTICNIIKWHELGYTGKSIKIAEIESCNTDVWFLKGKVKDPFNQKSDIINSHGQKVLDVMNQVAPDAELYILPSGIISESGKVRGAFIEKTLPYIKQEKINIIGASIGGFDIVELNKAIEDAKEYGCIFVTSAGNEDEEGLSGFAKSNVWISVGAVGWSDQTKKIQLKNYSSKGKELDIVSFSGLYVRDGRIGYEERTFQMEGTSFSSPMIVGMIALVQQYFLERTGRTLYQDEIERFMYDHVIDLGNTGWDEMYGYGLFILPNPANIDIQKYIFHRGETIIKEKKTVLMDAPAKIIDNRFYIVGRHFTEAFGGKVLWDPARPKEGIFELNGKRVTLTDGSKEMIIEDI</sequence>
<comment type="similarity">
    <text evidence="1 5">Belongs to the peptidase S8 family.</text>
</comment>
<reference evidence="8 9" key="1">
    <citation type="submission" date="2019-08" db="EMBL/GenBank/DDBJ databases">
        <title>Calorimonas adulescens gen. nov., sp. nov., an anaerobic thermophilic bacterium from Sakhalin hot spring.</title>
        <authorList>
            <person name="Khomyakova M.A."/>
            <person name="Merkel A.Y."/>
            <person name="Novikov A."/>
            <person name="Bonch-Osmolovskaya E.A."/>
            <person name="Slobodkin A.I."/>
        </authorList>
    </citation>
    <scope>NUCLEOTIDE SEQUENCE [LARGE SCALE GENOMIC DNA]</scope>
    <source>
        <strain evidence="8 9">A05MB</strain>
    </source>
</reference>
<dbReference type="SUPFAM" id="SSF55383">
    <property type="entry name" value="Copper amine oxidase, domain N"/>
    <property type="match status" value="1"/>
</dbReference>
<dbReference type="Pfam" id="PF07833">
    <property type="entry name" value="Cu_amine_oxidN1"/>
    <property type="match status" value="1"/>
</dbReference>
<dbReference type="Gene3D" id="3.40.50.200">
    <property type="entry name" value="Peptidase S8/S53 domain"/>
    <property type="match status" value="1"/>
</dbReference>
<feature type="domain" description="Peptidase S8/S53" evidence="6">
    <location>
        <begin position="71"/>
        <end position="269"/>
    </location>
</feature>
<dbReference type="InterPro" id="IPR050131">
    <property type="entry name" value="Peptidase_S8_subtilisin-like"/>
</dbReference>
<dbReference type="Proteomes" id="UP000322976">
    <property type="component" value="Unassembled WGS sequence"/>
</dbReference>
<dbReference type="PROSITE" id="PS51892">
    <property type="entry name" value="SUBTILASE"/>
    <property type="match status" value="1"/>
</dbReference>
<evidence type="ECO:0000256" key="4">
    <source>
        <dbReference type="ARBA" id="ARBA00022825"/>
    </source>
</evidence>
<dbReference type="InterPro" id="IPR036852">
    <property type="entry name" value="Peptidase_S8/S53_dom_sf"/>
</dbReference>
<dbReference type="EMBL" id="VTPS01000009">
    <property type="protein sequence ID" value="TZE82012.1"/>
    <property type="molecule type" value="Genomic_DNA"/>
</dbReference>
<keyword evidence="2" id="KW-0645">Protease</keyword>
<gene>
    <name evidence="8" type="ORF">FWJ32_07205</name>
</gene>
<evidence type="ECO:0000256" key="3">
    <source>
        <dbReference type="ARBA" id="ARBA00022801"/>
    </source>
</evidence>
<dbReference type="PANTHER" id="PTHR43806:SF11">
    <property type="entry name" value="CEREVISIN-RELATED"/>
    <property type="match status" value="1"/>
</dbReference>
<keyword evidence="9" id="KW-1185">Reference proteome</keyword>
<dbReference type="InterPro" id="IPR000209">
    <property type="entry name" value="Peptidase_S8/S53_dom"/>
</dbReference>
<dbReference type="PROSITE" id="PS00138">
    <property type="entry name" value="SUBTILASE_SER"/>
    <property type="match status" value="1"/>
</dbReference>
<evidence type="ECO:0000313" key="9">
    <source>
        <dbReference type="Proteomes" id="UP000322976"/>
    </source>
</evidence>
<keyword evidence="4" id="KW-0720">Serine protease</keyword>
<evidence type="ECO:0000313" key="8">
    <source>
        <dbReference type="EMBL" id="TZE82012.1"/>
    </source>
</evidence>
<comment type="caution">
    <text evidence="5">Lacks conserved residue(s) required for the propagation of feature annotation.</text>
</comment>
<evidence type="ECO:0000259" key="7">
    <source>
        <dbReference type="Pfam" id="PF07833"/>
    </source>
</evidence>
<dbReference type="AlphaFoldDB" id="A0A5D8QBX1"/>
<keyword evidence="3" id="KW-0378">Hydrolase</keyword>
<name>A0A5D8QBX1_9THEO</name>
<dbReference type="InterPro" id="IPR036582">
    <property type="entry name" value="Mao_N_sf"/>
</dbReference>
<evidence type="ECO:0000256" key="2">
    <source>
        <dbReference type="ARBA" id="ARBA00022670"/>
    </source>
</evidence>